<dbReference type="PANTHER" id="PTHR46190:SF1">
    <property type="entry name" value="SI:CH211-201H21.5"/>
    <property type="match status" value="1"/>
</dbReference>
<dbReference type="Pfam" id="PF01156">
    <property type="entry name" value="IU_nuc_hydro"/>
    <property type="match status" value="1"/>
</dbReference>
<proteinExistence type="inferred from homology"/>
<dbReference type="InterPro" id="IPR036452">
    <property type="entry name" value="Ribo_hydro-like"/>
</dbReference>
<organism evidence="4 5">
    <name type="scientific">Loxostege sticticalis</name>
    <name type="common">Beet webworm moth</name>
    <dbReference type="NCBI Taxonomy" id="481309"/>
    <lineage>
        <taxon>Eukaryota</taxon>
        <taxon>Metazoa</taxon>
        <taxon>Ecdysozoa</taxon>
        <taxon>Arthropoda</taxon>
        <taxon>Hexapoda</taxon>
        <taxon>Insecta</taxon>
        <taxon>Pterygota</taxon>
        <taxon>Neoptera</taxon>
        <taxon>Endopterygota</taxon>
        <taxon>Lepidoptera</taxon>
        <taxon>Glossata</taxon>
        <taxon>Ditrysia</taxon>
        <taxon>Pyraloidea</taxon>
        <taxon>Crambidae</taxon>
        <taxon>Pyraustinae</taxon>
        <taxon>Loxostege</taxon>
    </lineage>
</organism>
<evidence type="ECO:0000256" key="1">
    <source>
        <dbReference type="ARBA" id="ARBA00009176"/>
    </source>
</evidence>
<gene>
    <name evidence="4" type="ORF">ABMA27_011522</name>
</gene>
<evidence type="ECO:0000256" key="2">
    <source>
        <dbReference type="SAM" id="SignalP"/>
    </source>
</evidence>
<dbReference type="Proteomes" id="UP001549920">
    <property type="component" value="Unassembled WGS sequence"/>
</dbReference>
<dbReference type="InterPro" id="IPR001910">
    <property type="entry name" value="Inosine/uridine_hydrolase_dom"/>
</dbReference>
<evidence type="ECO:0000313" key="4">
    <source>
        <dbReference type="EMBL" id="KAL0895390.1"/>
    </source>
</evidence>
<reference evidence="4 5" key="1">
    <citation type="submission" date="2024-06" db="EMBL/GenBank/DDBJ databases">
        <title>A chromosome-level genome assembly of beet webworm, Loxostege sticticalis.</title>
        <authorList>
            <person name="Zhang Y."/>
        </authorList>
    </citation>
    <scope>NUCLEOTIDE SEQUENCE [LARGE SCALE GENOMIC DNA]</scope>
    <source>
        <strain evidence="4">AQ026</strain>
        <tissue evidence="4">Whole body</tissue>
    </source>
</reference>
<accession>A0ABR3IGM1</accession>
<dbReference type="Gene3D" id="3.90.245.10">
    <property type="entry name" value="Ribonucleoside hydrolase-like"/>
    <property type="match status" value="1"/>
</dbReference>
<dbReference type="EMBL" id="JBEUOH010000003">
    <property type="protein sequence ID" value="KAL0895390.1"/>
    <property type="molecule type" value="Genomic_DNA"/>
</dbReference>
<dbReference type="SUPFAM" id="SSF53590">
    <property type="entry name" value="Nucleoside hydrolase"/>
    <property type="match status" value="1"/>
</dbReference>
<keyword evidence="5" id="KW-1185">Reference proteome</keyword>
<feature type="chain" id="PRO_5046420955" description="Inosine/uridine-preferring nucleoside hydrolase domain-containing protein" evidence="2">
    <location>
        <begin position="18"/>
        <end position="328"/>
    </location>
</feature>
<feature type="domain" description="Inosine/uridine-preferring nucleoside hydrolase" evidence="3">
    <location>
        <begin position="25"/>
        <end position="318"/>
    </location>
</feature>
<feature type="signal peptide" evidence="2">
    <location>
        <begin position="1"/>
        <end position="17"/>
    </location>
</feature>
<comment type="caution">
    <text evidence="4">The sequence shown here is derived from an EMBL/GenBank/DDBJ whole genome shotgun (WGS) entry which is preliminary data.</text>
</comment>
<comment type="similarity">
    <text evidence="1">Belongs to the IUNH family.</text>
</comment>
<keyword evidence="2" id="KW-0732">Signal</keyword>
<name>A0ABR3IGM1_LOXSC</name>
<evidence type="ECO:0000313" key="5">
    <source>
        <dbReference type="Proteomes" id="UP001549920"/>
    </source>
</evidence>
<evidence type="ECO:0000259" key="3">
    <source>
        <dbReference type="Pfam" id="PF01156"/>
    </source>
</evidence>
<sequence>MLKVILFICLCVSSGDFSEPKRPKLIIDNDAGGDDAMAIFLALLYEKHYNGPQLVGLTTANGNTPENNVYYNNQRILRIANRQDVPIYRGSKSSLVTTPDAGAWFGEDGLGDSGLNFDDLAPAQDKTAVAALIELSKTHKGDLTVITIGTLTNVALAIKTDPEFLGRLEHLYVAAGHIHDQEFKEAEFNAHMDVEAYHIVAKSANPDKVTFFPFSQVMTYLNISRTWREEVLGTIDTDIIRAMNKFESVSLPKSDQWDALDPAAIAVAVNPSLVSEYRYSKHGIHLCGDTRGITTNSFVDKTEANARIVYSVNQEEYKKLLLDLFSKN</sequence>
<dbReference type="PANTHER" id="PTHR46190">
    <property type="entry name" value="SI:CH211-201H21.5-RELATED"/>
    <property type="match status" value="1"/>
</dbReference>
<protein>
    <recommendedName>
        <fullName evidence="3">Inosine/uridine-preferring nucleoside hydrolase domain-containing protein</fullName>
    </recommendedName>
</protein>
<dbReference type="InterPro" id="IPR052775">
    <property type="entry name" value="IUN_hydrolase"/>
</dbReference>